<dbReference type="GO" id="GO:0005886">
    <property type="term" value="C:plasma membrane"/>
    <property type="evidence" value="ECO:0007669"/>
    <property type="project" value="TreeGrafter"/>
</dbReference>
<feature type="transmembrane region" description="Helical" evidence="7">
    <location>
        <begin position="481"/>
        <end position="504"/>
    </location>
</feature>
<name>A0A4S4L9Q2_9AGAM</name>
<evidence type="ECO:0000256" key="6">
    <source>
        <dbReference type="ARBA" id="ARBA00023136"/>
    </source>
</evidence>
<keyword evidence="4 7" id="KW-0812">Transmembrane</keyword>
<feature type="transmembrane region" description="Helical" evidence="7">
    <location>
        <begin position="160"/>
        <end position="191"/>
    </location>
</feature>
<organism evidence="8 9">
    <name type="scientific">Bondarzewia mesenterica</name>
    <dbReference type="NCBI Taxonomy" id="1095465"/>
    <lineage>
        <taxon>Eukaryota</taxon>
        <taxon>Fungi</taxon>
        <taxon>Dikarya</taxon>
        <taxon>Basidiomycota</taxon>
        <taxon>Agaricomycotina</taxon>
        <taxon>Agaricomycetes</taxon>
        <taxon>Russulales</taxon>
        <taxon>Bondarzewiaceae</taxon>
        <taxon>Bondarzewia</taxon>
    </lineage>
</organism>
<evidence type="ECO:0000256" key="2">
    <source>
        <dbReference type="ARBA" id="ARBA00007965"/>
    </source>
</evidence>
<dbReference type="PANTHER" id="PTHR10332:SF88">
    <property type="entry name" value="EQUILIBRATIVE NUCLEOSIDE TRANSPORTER 1, ISOFORM A"/>
    <property type="match status" value="1"/>
</dbReference>
<dbReference type="Pfam" id="PF01733">
    <property type="entry name" value="Nucleoside_tran"/>
    <property type="match status" value="1"/>
</dbReference>
<dbReference type="PRINTS" id="PR01130">
    <property type="entry name" value="DERENTRNSPRT"/>
</dbReference>
<feature type="transmembrane region" description="Helical" evidence="7">
    <location>
        <begin position="134"/>
        <end position="154"/>
    </location>
</feature>
<evidence type="ECO:0000256" key="5">
    <source>
        <dbReference type="ARBA" id="ARBA00022989"/>
    </source>
</evidence>
<keyword evidence="9" id="KW-1185">Reference proteome</keyword>
<dbReference type="GO" id="GO:0015205">
    <property type="term" value="F:nucleobase transmembrane transporter activity"/>
    <property type="evidence" value="ECO:0007669"/>
    <property type="project" value="TreeGrafter"/>
</dbReference>
<proteinExistence type="inferred from homology"/>
<evidence type="ECO:0000256" key="7">
    <source>
        <dbReference type="SAM" id="Phobius"/>
    </source>
</evidence>
<dbReference type="PANTHER" id="PTHR10332">
    <property type="entry name" value="EQUILIBRATIVE NUCLEOSIDE TRANSPORTER"/>
    <property type="match status" value="1"/>
</dbReference>
<dbReference type="GO" id="GO:0034257">
    <property type="term" value="F:nicotinamide riboside transmembrane transporter activity"/>
    <property type="evidence" value="ECO:0007669"/>
    <property type="project" value="TreeGrafter"/>
</dbReference>
<evidence type="ECO:0000256" key="4">
    <source>
        <dbReference type="ARBA" id="ARBA00022692"/>
    </source>
</evidence>
<feature type="transmembrane region" description="Helical" evidence="7">
    <location>
        <begin position="203"/>
        <end position="225"/>
    </location>
</feature>
<dbReference type="AlphaFoldDB" id="A0A4S4L9Q2"/>
<dbReference type="Proteomes" id="UP000310158">
    <property type="component" value="Unassembled WGS sequence"/>
</dbReference>
<comment type="subcellular location">
    <subcellularLocation>
        <location evidence="1">Membrane</location>
        <topology evidence="1">Multi-pass membrane protein</topology>
    </subcellularLocation>
</comment>
<keyword evidence="6 7" id="KW-0472">Membrane</keyword>
<evidence type="ECO:0000313" key="8">
    <source>
        <dbReference type="EMBL" id="THH08185.1"/>
    </source>
</evidence>
<feature type="transmembrane region" description="Helical" evidence="7">
    <location>
        <begin position="245"/>
        <end position="265"/>
    </location>
</feature>
<comment type="similarity">
    <text evidence="2">Belongs to the SLC29A/ENT transporter (TC 2.A.57) family.</text>
</comment>
<dbReference type="GO" id="GO:0000329">
    <property type="term" value="C:fungal-type vacuole membrane"/>
    <property type="evidence" value="ECO:0007669"/>
    <property type="project" value="TreeGrafter"/>
</dbReference>
<dbReference type="InterPro" id="IPR002259">
    <property type="entry name" value="Eqnu_transpt"/>
</dbReference>
<gene>
    <name evidence="8" type="ORF">EW146_g9079</name>
</gene>
<feature type="transmembrane region" description="Helical" evidence="7">
    <location>
        <begin position="439"/>
        <end position="460"/>
    </location>
</feature>
<reference evidence="8 9" key="1">
    <citation type="submission" date="2019-02" db="EMBL/GenBank/DDBJ databases">
        <title>Genome sequencing of the rare red list fungi Bondarzewia mesenterica.</title>
        <authorList>
            <person name="Buettner E."/>
            <person name="Kellner H."/>
        </authorList>
    </citation>
    <scope>NUCLEOTIDE SEQUENCE [LARGE SCALE GENOMIC DNA]</scope>
    <source>
        <strain evidence="8 9">DSM 108281</strain>
    </source>
</reference>
<dbReference type="OrthoDB" id="10261753at2759"/>
<evidence type="ECO:0000313" key="9">
    <source>
        <dbReference type="Proteomes" id="UP000310158"/>
    </source>
</evidence>
<comment type="caution">
    <text evidence="8">The sequence shown here is derived from an EMBL/GenBank/DDBJ whole genome shotgun (WGS) entry which is preliminary data.</text>
</comment>
<evidence type="ECO:0000256" key="3">
    <source>
        <dbReference type="ARBA" id="ARBA00022448"/>
    </source>
</evidence>
<feature type="transmembrane region" description="Helical" evidence="7">
    <location>
        <begin position="102"/>
        <end position="122"/>
    </location>
</feature>
<keyword evidence="5 7" id="KW-1133">Transmembrane helix</keyword>
<dbReference type="EMBL" id="SGPL01000719">
    <property type="protein sequence ID" value="THH08185.1"/>
    <property type="molecule type" value="Genomic_DNA"/>
</dbReference>
<evidence type="ECO:0008006" key="10">
    <source>
        <dbReference type="Google" id="ProtNLM"/>
    </source>
</evidence>
<protein>
    <recommendedName>
        <fullName evidence="10">Nucleoside transporter</fullName>
    </recommendedName>
</protein>
<dbReference type="PIRSF" id="PIRSF016379">
    <property type="entry name" value="ENT"/>
    <property type="match status" value="1"/>
</dbReference>
<feature type="transmembrane region" description="Helical" evidence="7">
    <location>
        <begin position="335"/>
        <end position="357"/>
    </location>
</feature>
<keyword evidence="3" id="KW-0813">Transport</keyword>
<sequence length="516" mass="55535">MHARHRSSSISRDNALYQSIPQEPISTDAALIPSTVLETELDIEEADGAVLSDPVLPHLVDNQIHWILFLFGCAVLLPWNVMITATPYFLSRLEGSPVRSLFSSYLSTSFTFANFSFLAHATATSKKASSSRQVQWTTLTLASLTFLLMLSTYITLPPTLFFTFVLLNAIAQAGAGSYLQTSVVAIASLFGPATMQAVMSGQAAVAIVVSSVQVISAGASLRSSAPASVLRARDSVGEAEAKSAFAFFALSTVFLVACAGANVWLTRMPAFKAIVAPAPLDCEPPWARARSLSVERGEHRPLVADGVDLSPVGLHEHADILDAKSRIWRVAKKNVLYEVAVAYVFVVTLSVFPPLTISVQPTNPSIHPLLFNSIHFLVFSTGDFLGRHLCSYPTLLIWSAKRLGMLSLLRTLFIPLFLACNVQRDPSTPSAPPLINSDVLFMLILLVFGLSNGYVSSLCMMSAGSLEHNRRLEGRKEDVDIAATVASFCLVGGLAVGSMMSFGVKAAVCECNPFTT</sequence>
<feature type="transmembrane region" description="Helical" evidence="7">
    <location>
        <begin position="66"/>
        <end position="90"/>
    </location>
</feature>
<accession>A0A4S4L9Q2</accession>
<evidence type="ECO:0000256" key="1">
    <source>
        <dbReference type="ARBA" id="ARBA00004141"/>
    </source>
</evidence>